<reference evidence="7" key="2">
    <citation type="submission" date="2021-04" db="EMBL/GenBank/DDBJ databases">
        <authorList>
            <person name="Gilroy R."/>
        </authorList>
    </citation>
    <scope>NUCLEOTIDE SEQUENCE</scope>
    <source>
        <strain evidence="7">ChiBcec2-3848</strain>
    </source>
</reference>
<dbReference type="EC" id="2.3.1.-" evidence="7"/>
<sequence length="398" mass="45911">MERSELKGIIFDMDGVLINSEPFHYRVWKETLRRRGIRLDYEVYKPCIGSTVSFLMKLLQENYGIDENDEELVLEMKRIKQEMIEKDGYPPLLPHVEELLERLSQAGYDLAVASSSPQSYIEEVTENRRIRKYFKYLVSGESVENPKPAPDIFLKTADILGISPKDCMVVEDSANGCRAARAADMTCMGYSNPDSGKQDLSSAYIVVEGYDEIDAPYMEKVYRHSRHLPVTVCETKRLQIREMTREDIPKLMEICAQETSRDACEGVAKPLSEELANFDSYRTYMYEMCDMGYWVVSQKDTGKVIGRAGMEPKFWNHKKTVVEMGYIIDEKYRGQGYAYEACRGILEEASKRGAVYIHCRIKKSNVPSKNLAQKLGFEPIEYRLEGDDKDMEVWRYTC</sequence>
<comment type="cofactor">
    <cofactor evidence="1">
        <name>Mg(2+)</name>
        <dbReference type="ChEBI" id="CHEBI:18420"/>
    </cofactor>
</comment>
<evidence type="ECO:0000256" key="3">
    <source>
        <dbReference type="ARBA" id="ARBA00022723"/>
    </source>
</evidence>
<dbReference type="NCBIfam" id="TIGR01509">
    <property type="entry name" value="HAD-SF-IA-v3"/>
    <property type="match status" value="1"/>
</dbReference>
<protein>
    <submittedName>
        <fullName evidence="7">GNAT family N-acetyltransferase</fullName>
        <ecNumber evidence="7">2.3.1.-</ecNumber>
    </submittedName>
</protein>
<keyword evidence="7" id="KW-0808">Transferase</keyword>
<feature type="domain" description="N-acetyltransferase" evidence="6">
    <location>
        <begin position="238"/>
        <end position="396"/>
    </location>
</feature>
<accession>A0A9D2TBH0</accession>
<proteinExistence type="inferred from homology"/>
<dbReference type="Pfam" id="PF13419">
    <property type="entry name" value="HAD_2"/>
    <property type="match status" value="1"/>
</dbReference>
<dbReference type="Proteomes" id="UP000823886">
    <property type="component" value="Unassembled WGS sequence"/>
</dbReference>
<keyword evidence="3" id="KW-0479">Metal-binding</keyword>
<evidence type="ECO:0000259" key="6">
    <source>
        <dbReference type="PROSITE" id="PS51186"/>
    </source>
</evidence>
<dbReference type="EMBL" id="DWVZ01000063">
    <property type="protein sequence ID" value="HJC62966.1"/>
    <property type="molecule type" value="Genomic_DNA"/>
</dbReference>
<dbReference type="CDD" id="cd04301">
    <property type="entry name" value="NAT_SF"/>
    <property type="match status" value="1"/>
</dbReference>
<organism evidence="7 8">
    <name type="scientific">Candidatus Blautia merdavium</name>
    <dbReference type="NCBI Taxonomy" id="2838494"/>
    <lineage>
        <taxon>Bacteria</taxon>
        <taxon>Bacillati</taxon>
        <taxon>Bacillota</taxon>
        <taxon>Clostridia</taxon>
        <taxon>Lachnospirales</taxon>
        <taxon>Lachnospiraceae</taxon>
        <taxon>Blautia</taxon>
    </lineage>
</organism>
<dbReference type="AlphaFoldDB" id="A0A9D2TBH0"/>
<dbReference type="SUPFAM" id="SSF56784">
    <property type="entry name" value="HAD-like"/>
    <property type="match status" value="1"/>
</dbReference>
<dbReference type="Gene3D" id="3.40.50.1000">
    <property type="entry name" value="HAD superfamily/HAD-like"/>
    <property type="match status" value="1"/>
</dbReference>
<dbReference type="InterPro" id="IPR023198">
    <property type="entry name" value="PGP-like_dom2"/>
</dbReference>
<dbReference type="PANTHER" id="PTHR46193:SF18">
    <property type="entry name" value="HEXITOL PHOSPHATASE B"/>
    <property type="match status" value="1"/>
</dbReference>
<dbReference type="InterPro" id="IPR023214">
    <property type="entry name" value="HAD_sf"/>
</dbReference>
<dbReference type="NCBIfam" id="TIGR01549">
    <property type="entry name" value="HAD-SF-IA-v1"/>
    <property type="match status" value="1"/>
</dbReference>
<dbReference type="InterPro" id="IPR051600">
    <property type="entry name" value="Beta-PGM-like"/>
</dbReference>
<dbReference type="SUPFAM" id="SSF55729">
    <property type="entry name" value="Acyl-CoA N-acyltransferases (Nat)"/>
    <property type="match status" value="1"/>
</dbReference>
<gene>
    <name evidence="7" type="ORF">H9753_05035</name>
</gene>
<dbReference type="GO" id="GO:0016747">
    <property type="term" value="F:acyltransferase activity, transferring groups other than amino-acyl groups"/>
    <property type="evidence" value="ECO:0007669"/>
    <property type="project" value="InterPro"/>
</dbReference>
<dbReference type="Gene3D" id="3.40.630.30">
    <property type="match status" value="1"/>
</dbReference>
<dbReference type="InterPro" id="IPR041492">
    <property type="entry name" value="HAD_2"/>
</dbReference>
<comment type="similarity">
    <text evidence="2">Belongs to the HAD-like hydrolase superfamily. CbbY/CbbZ/Gph/YieH family.</text>
</comment>
<dbReference type="InterPro" id="IPR006439">
    <property type="entry name" value="HAD-SF_hydro_IA"/>
</dbReference>
<dbReference type="InterPro" id="IPR036412">
    <property type="entry name" value="HAD-like_sf"/>
</dbReference>
<dbReference type="PRINTS" id="PR00413">
    <property type="entry name" value="HADHALOGNASE"/>
</dbReference>
<dbReference type="InterPro" id="IPR000182">
    <property type="entry name" value="GNAT_dom"/>
</dbReference>
<dbReference type="PROSITE" id="PS51186">
    <property type="entry name" value="GNAT"/>
    <property type="match status" value="1"/>
</dbReference>
<evidence type="ECO:0000256" key="1">
    <source>
        <dbReference type="ARBA" id="ARBA00001946"/>
    </source>
</evidence>
<dbReference type="InterPro" id="IPR016181">
    <property type="entry name" value="Acyl_CoA_acyltransferase"/>
</dbReference>
<evidence type="ECO:0000256" key="4">
    <source>
        <dbReference type="ARBA" id="ARBA00022842"/>
    </source>
</evidence>
<dbReference type="Gene3D" id="1.10.150.240">
    <property type="entry name" value="Putative phosphatase, domain 2"/>
    <property type="match status" value="1"/>
</dbReference>
<comment type="caution">
    <text evidence="7">The sequence shown here is derived from an EMBL/GenBank/DDBJ whole genome shotgun (WGS) entry which is preliminary data.</text>
</comment>
<dbReference type="GO" id="GO:0046872">
    <property type="term" value="F:metal ion binding"/>
    <property type="evidence" value="ECO:0007669"/>
    <property type="project" value="UniProtKB-KW"/>
</dbReference>
<evidence type="ECO:0000256" key="2">
    <source>
        <dbReference type="ARBA" id="ARBA00006171"/>
    </source>
</evidence>
<dbReference type="SFLD" id="SFLDS00003">
    <property type="entry name" value="Haloacid_Dehalogenase"/>
    <property type="match status" value="1"/>
</dbReference>
<evidence type="ECO:0000313" key="7">
    <source>
        <dbReference type="EMBL" id="HJC62966.1"/>
    </source>
</evidence>
<evidence type="ECO:0000313" key="8">
    <source>
        <dbReference type="Proteomes" id="UP000823886"/>
    </source>
</evidence>
<dbReference type="PANTHER" id="PTHR46193">
    <property type="entry name" value="6-PHOSPHOGLUCONATE PHOSPHATASE"/>
    <property type="match status" value="1"/>
</dbReference>
<reference evidence="7" key="1">
    <citation type="journal article" date="2021" name="PeerJ">
        <title>Extensive microbial diversity within the chicken gut microbiome revealed by metagenomics and culture.</title>
        <authorList>
            <person name="Gilroy R."/>
            <person name="Ravi A."/>
            <person name="Getino M."/>
            <person name="Pursley I."/>
            <person name="Horton D.L."/>
            <person name="Alikhan N.F."/>
            <person name="Baker D."/>
            <person name="Gharbi K."/>
            <person name="Hall N."/>
            <person name="Watson M."/>
            <person name="Adriaenssens E.M."/>
            <person name="Foster-Nyarko E."/>
            <person name="Jarju S."/>
            <person name="Secka A."/>
            <person name="Antonio M."/>
            <person name="Oren A."/>
            <person name="Chaudhuri R.R."/>
            <person name="La Ragione R."/>
            <person name="Hildebrand F."/>
            <person name="Pallen M.J."/>
        </authorList>
    </citation>
    <scope>NUCLEOTIDE SEQUENCE</scope>
    <source>
        <strain evidence="7">ChiBcec2-3848</strain>
    </source>
</reference>
<keyword evidence="5" id="KW-0119">Carbohydrate metabolism</keyword>
<keyword evidence="4" id="KW-0460">Magnesium</keyword>
<dbReference type="Pfam" id="PF13302">
    <property type="entry name" value="Acetyltransf_3"/>
    <property type="match status" value="1"/>
</dbReference>
<name>A0A9D2TBH0_9FIRM</name>
<keyword evidence="7" id="KW-0012">Acyltransferase</keyword>
<dbReference type="SFLD" id="SFLDG01129">
    <property type="entry name" value="C1.5:_HAD__Beta-PGM__Phosphata"/>
    <property type="match status" value="1"/>
</dbReference>
<evidence type="ECO:0000256" key="5">
    <source>
        <dbReference type="ARBA" id="ARBA00023277"/>
    </source>
</evidence>
<dbReference type="SFLD" id="SFLDG01135">
    <property type="entry name" value="C1.5.6:_HAD__Beta-PGM__Phospha"/>
    <property type="match status" value="1"/>
</dbReference>